<keyword evidence="12" id="KW-1185">Reference proteome</keyword>
<evidence type="ECO:0000313" key="12">
    <source>
        <dbReference type="Proteomes" id="UP000753802"/>
    </source>
</evidence>
<protein>
    <recommendedName>
        <fullName evidence="9">Multidrug-efflux transporter</fullName>
    </recommendedName>
</protein>
<feature type="transmembrane region" description="Helical" evidence="10">
    <location>
        <begin position="374"/>
        <end position="395"/>
    </location>
</feature>
<keyword evidence="5 10" id="KW-0812">Transmembrane</keyword>
<reference evidence="11 12" key="1">
    <citation type="submission" date="2020-01" db="EMBL/GenBank/DDBJ databases">
        <title>Genome analysis.</title>
        <authorList>
            <person name="Wu S."/>
            <person name="Wang G."/>
        </authorList>
    </citation>
    <scope>NUCLEOTIDE SEQUENCE [LARGE SCALE GENOMIC DNA]</scope>
    <source>
        <strain evidence="11 12">SYL130</strain>
    </source>
</reference>
<name>A0ABX0A3W6_9BACT</name>
<accession>A0ABX0A3W6</accession>
<feature type="transmembrane region" description="Helical" evidence="10">
    <location>
        <begin position="407"/>
        <end position="425"/>
    </location>
</feature>
<dbReference type="CDD" id="cd13139">
    <property type="entry name" value="MATE_like_14"/>
    <property type="match status" value="1"/>
</dbReference>
<keyword evidence="6 10" id="KW-1133">Transmembrane helix</keyword>
<sequence length="464" mass="50615">MTTYTNDKSKKTVWSYIKQSLNGESQDFTTGSIRKAIFLLAIPMILEMCMESVFAVVDIFFVGKLGPNAAATVGLTESFLTIVYSVAIGLSMAATAMVARRVGEKNYDGAAKAGAQALLLSFIITILISCIGLFFAEDILRLMGGSDELVAMGHTYTRIMLTGNVVIMLLFLINGIFRGAGDAAIAMRSLWLANICNIILCPILIHKYGLPGAAMATTTGRGIGVCYQVYRLFKGKGIIKIHLHHFRPDMEVIRSLFKVASSATLQFLIGSASWIAMARIIASFGSDAVAGYTIAIRLLIFFLMPAWGLSNAAATLVGQNLGAKQPERAEKSVWKTAQYNAIFMGIVSLLFITCAEFFVGLITSDPNVIKTAVMALRIVSCGYIFYGVGMVMINAFNGAGDSKTPTWINLFWFWIFQIPFAYLLAEVWKLGTTGVFLAIVITETCITITSVVLFRKGKWKLVKI</sequence>
<evidence type="ECO:0000256" key="9">
    <source>
        <dbReference type="ARBA" id="ARBA00031636"/>
    </source>
</evidence>
<proteinExistence type="predicted"/>
<dbReference type="PANTHER" id="PTHR43298">
    <property type="entry name" value="MULTIDRUG RESISTANCE PROTEIN NORM-RELATED"/>
    <property type="match status" value="1"/>
</dbReference>
<evidence type="ECO:0000256" key="3">
    <source>
        <dbReference type="ARBA" id="ARBA00022449"/>
    </source>
</evidence>
<comment type="subcellular location">
    <subcellularLocation>
        <location evidence="1">Cell membrane</location>
        <topology evidence="1">Multi-pass membrane protein</topology>
    </subcellularLocation>
</comment>
<feature type="transmembrane region" description="Helical" evidence="10">
    <location>
        <begin position="431"/>
        <end position="454"/>
    </location>
</feature>
<dbReference type="RefSeq" id="WP_161820375.1">
    <property type="nucleotide sequence ID" value="NZ_JAACJS010000015.1"/>
</dbReference>
<evidence type="ECO:0000256" key="2">
    <source>
        <dbReference type="ARBA" id="ARBA00022448"/>
    </source>
</evidence>
<evidence type="ECO:0000313" key="11">
    <source>
        <dbReference type="EMBL" id="NCI52118.1"/>
    </source>
</evidence>
<dbReference type="InterPro" id="IPR002528">
    <property type="entry name" value="MATE_fam"/>
</dbReference>
<comment type="caution">
    <text evidence="11">The sequence shown here is derived from an EMBL/GenBank/DDBJ whole genome shotgun (WGS) entry which is preliminary data.</text>
</comment>
<feature type="transmembrane region" description="Helical" evidence="10">
    <location>
        <begin position="212"/>
        <end position="230"/>
    </location>
</feature>
<evidence type="ECO:0000256" key="7">
    <source>
        <dbReference type="ARBA" id="ARBA00023065"/>
    </source>
</evidence>
<dbReference type="EMBL" id="JAACJS010000015">
    <property type="protein sequence ID" value="NCI52118.1"/>
    <property type="molecule type" value="Genomic_DNA"/>
</dbReference>
<dbReference type="Proteomes" id="UP000753802">
    <property type="component" value="Unassembled WGS sequence"/>
</dbReference>
<feature type="transmembrane region" description="Helical" evidence="10">
    <location>
        <begin position="294"/>
        <end position="318"/>
    </location>
</feature>
<feature type="transmembrane region" description="Helical" evidence="10">
    <location>
        <begin position="115"/>
        <end position="136"/>
    </location>
</feature>
<dbReference type="Pfam" id="PF01554">
    <property type="entry name" value="MatE"/>
    <property type="match status" value="2"/>
</dbReference>
<dbReference type="PANTHER" id="PTHR43298:SF2">
    <property type="entry name" value="FMN_FAD EXPORTER YEEO-RELATED"/>
    <property type="match status" value="1"/>
</dbReference>
<gene>
    <name evidence="11" type="ORF">GWC95_19495</name>
</gene>
<dbReference type="PIRSF" id="PIRSF006603">
    <property type="entry name" value="DinF"/>
    <property type="match status" value="1"/>
</dbReference>
<keyword evidence="4" id="KW-1003">Cell membrane</keyword>
<keyword evidence="3" id="KW-0050">Antiport</keyword>
<dbReference type="InterPro" id="IPR050222">
    <property type="entry name" value="MATE_MdtK"/>
</dbReference>
<organism evidence="11 12">
    <name type="scientific">Sediminibacterium roseum</name>
    <dbReference type="NCBI Taxonomy" id="1978412"/>
    <lineage>
        <taxon>Bacteria</taxon>
        <taxon>Pseudomonadati</taxon>
        <taxon>Bacteroidota</taxon>
        <taxon>Chitinophagia</taxon>
        <taxon>Chitinophagales</taxon>
        <taxon>Chitinophagaceae</taxon>
        <taxon>Sediminibacterium</taxon>
    </lineage>
</organism>
<evidence type="ECO:0000256" key="6">
    <source>
        <dbReference type="ARBA" id="ARBA00022989"/>
    </source>
</evidence>
<feature type="transmembrane region" description="Helical" evidence="10">
    <location>
        <begin position="339"/>
        <end position="362"/>
    </location>
</feature>
<keyword evidence="8 10" id="KW-0472">Membrane</keyword>
<feature type="transmembrane region" description="Helical" evidence="10">
    <location>
        <begin position="189"/>
        <end position="206"/>
    </location>
</feature>
<evidence type="ECO:0000256" key="1">
    <source>
        <dbReference type="ARBA" id="ARBA00004651"/>
    </source>
</evidence>
<dbReference type="NCBIfam" id="TIGR00797">
    <property type="entry name" value="matE"/>
    <property type="match status" value="1"/>
</dbReference>
<evidence type="ECO:0000256" key="4">
    <source>
        <dbReference type="ARBA" id="ARBA00022475"/>
    </source>
</evidence>
<feature type="transmembrane region" description="Helical" evidence="10">
    <location>
        <begin position="82"/>
        <end position="103"/>
    </location>
</feature>
<feature type="transmembrane region" description="Helical" evidence="10">
    <location>
        <begin position="156"/>
        <end position="177"/>
    </location>
</feature>
<keyword evidence="2" id="KW-0813">Transport</keyword>
<feature type="transmembrane region" description="Helical" evidence="10">
    <location>
        <begin position="256"/>
        <end position="282"/>
    </location>
</feature>
<feature type="transmembrane region" description="Helical" evidence="10">
    <location>
        <begin position="36"/>
        <end position="62"/>
    </location>
</feature>
<evidence type="ECO:0000256" key="10">
    <source>
        <dbReference type="SAM" id="Phobius"/>
    </source>
</evidence>
<dbReference type="InterPro" id="IPR048279">
    <property type="entry name" value="MdtK-like"/>
</dbReference>
<keyword evidence="7" id="KW-0406">Ion transport</keyword>
<evidence type="ECO:0000256" key="8">
    <source>
        <dbReference type="ARBA" id="ARBA00023136"/>
    </source>
</evidence>
<evidence type="ECO:0000256" key="5">
    <source>
        <dbReference type="ARBA" id="ARBA00022692"/>
    </source>
</evidence>